<reference evidence="5" key="1">
    <citation type="submission" date="2015-10" db="EMBL/GenBank/DDBJ databases">
        <authorList>
            <person name="Regsiter A."/>
            <person name="william w."/>
        </authorList>
    </citation>
    <scope>NUCLEOTIDE SEQUENCE [LARGE SCALE GENOMIC DNA]</scope>
</reference>
<feature type="repeat" description="WD" evidence="3">
    <location>
        <begin position="1015"/>
        <end position="1047"/>
    </location>
</feature>
<dbReference type="AlphaFoldDB" id="A0A1J1LDS9"/>
<dbReference type="SUPFAM" id="SSF50978">
    <property type="entry name" value="WD40 repeat-like"/>
    <property type="match status" value="2"/>
</dbReference>
<evidence type="ECO:0000313" key="5">
    <source>
        <dbReference type="Proteomes" id="UP000184315"/>
    </source>
</evidence>
<dbReference type="Pfam" id="PF14516">
    <property type="entry name" value="AAA_35"/>
    <property type="match status" value="1"/>
</dbReference>
<evidence type="ECO:0000313" key="4">
    <source>
        <dbReference type="EMBL" id="CUR30568.1"/>
    </source>
</evidence>
<dbReference type="Gene3D" id="2.130.10.10">
    <property type="entry name" value="YVTN repeat-like/Quinoprotein amine dehydrogenase"/>
    <property type="match status" value="4"/>
</dbReference>
<name>A0A1J1LDS9_9CYAN</name>
<proteinExistence type="predicted"/>
<organism evidence="4 5">
    <name type="scientific">Planktothrix tepida PCC 9214</name>
    <dbReference type="NCBI Taxonomy" id="671072"/>
    <lineage>
        <taxon>Bacteria</taxon>
        <taxon>Bacillati</taxon>
        <taxon>Cyanobacteriota</taxon>
        <taxon>Cyanophyceae</taxon>
        <taxon>Oscillatoriophycideae</taxon>
        <taxon>Oscillatoriales</taxon>
        <taxon>Microcoleaceae</taxon>
        <taxon>Planktothrix</taxon>
    </lineage>
</organism>
<dbReference type="EMBL" id="CZDF01000132">
    <property type="protein sequence ID" value="CUR30568.1"/>
    <property type="molecule type" value="Genomic_DNA"/>
</dbReference>
<evidence type="ECO:0000256" key="3">
    <source>
        <dbReference type="PROSITE-ProRule" id="PRU00221"/>
    </source>
</evidence>
<feature type="repeat" description="WD" evidence="3">
    <location>
        <begin position="564"/>
        <end position="596"/>
    </location>
</feature>
<feature type="repeat" description="WD" evidence="3">
    <location>
        <begin position="728"/>
        <end position="762"/>
    </location>
</feature>
<feature type="repeat" description="WD" evidence="3">
    <location>
        <begin position="604"/>
        <end position="638"/>
    </location>
</feature>
<dbReference type="SMART" id="SM00320">
    <property type="entry name" value="WD40"/>
    <property type="match status" value="14"/>
</dbReference>
<evidence type="ECO:0000256" key="1">
    <source>
        <dbReference type="ARBA" id="ARBA00022574"/>
    </source>
</evidence>
<dbReference type="Proteomes" id="UP000184315">
    <property type="component" value="Unassembled WGS sequence"/>
</dbReference>
<dbReference type="InterPro" id="IPR027417">
    <property type="entry name" value="P-loop_NTPase"/>
</dbReference>
<dbReference type="PROSITE" id="PS50294">
    <property type="entry name" value="WD_REPEATS_REGION"/>
    <property type="match status" value="10"/>
</dbReference>
<keyword evidence="2" id="KW-0677">Repeat</keyword>
<feature type="repeat" description="WD" evidence="3">
    <location>
        <begin position="1056"/>
        <end position="1089"/>
    </location>
</feature>
<dbReference type="InterPro" id="IPR020472">
    <property type="entry name" value="WD40_PAC1"/>
</dbReference>
<dbReference type="STRING" id="671072.PL9214290158"/>
<dbReference type="SUPFAM" id="SSF52540">
    <property type="entry name" value="P-loop containing nucleoside triphosphate hydrolases"/>
    <property type="match status" value="1"/>
</dbReference>
<feature type="repeat" description="WD" evidence="3">
    <location>
        <begin position="974"/>
        <end position="1005"/>
    </location>
</feature>
<dbReference type="CDD" id="cd00200">
    <property type="entry name" value="WD40"/>
    <property type="match status" value="2"/>
</dbReference>
<dbReference type="PRINTS" id="PR00320">
    <property type="entry name" value="GPROTEINBRPT"/>
</dbReference>
<feature type="repeat" description="WD" evidence="3">
    <location>
        <begin position="1097"/>
        <end position="1138"/>
    </location>
</feature>
<sequence>MIKRMTIYRYRVGGSLSNDDLFYVVRQADTELYEALKAGEFCYVLNARQMGKSSLLVRTFYRMKQEGYVCATLDMTQIGSESVTPLQWYKGAITSLLLGFNLFNTFNFKAWWTTQENVSFSQRFSNFLERLLFEFFPQKRIIIFIDEIDNILSLPFSVDDFFALIRFCYNNRAIYSEYNRLTFAIFGVATPPDLITDKTRTPFNIGKSIFLQGFQFHEAQPLAQGLTPYSERPQAVLSEILNWTNGQPFLTQKFCQLIQTINQSSSSQKIIIPAGLESFWIESLARTKIIESWEFQDEPEHLRTIRDRLFFYQNRIGKLLGMYQKILQGVAIPCDGSQEQIELLLSGLVIPENGFLKVKNCLYKLIFNLEWVNQQLSSLRPYSQSLEAWVAQQKQDNSRLLRGQALIEAQNWAKDKSLSDLDYQFLNQSEALDRQETQKSLEAQRAKAVEAKIAEERKTAQLQRVLLGVVTVGLITVLLLGFEVLNNFYTARSNEKIARLNEIKALISSSEGKFASDHQLDALIDGIKAKKYLQKIPEVDPLFTAKVEQSLRQVVYGTNEFNRLIGHRGGVLTVDISFDGQLIATGSNDKTVKLWKRDGTLLKTLKNDATVHRVAFSPDSNQVVAATLNGQVNLWQVDGTLVRQIKAHSAPVWGIAFSRQGDVIASASGDGTVKLWSVDSFQLLHTFKTQQQAVWNVAFNQDGQTLVSTGWDGTLQLWSRTGKLLHTLTGHQKTVWDVAFCPQTNLFVSVSSDHTAKLWNVDGTLIKTLVGNNVMLGVDCSENGQYIVTSGKDNVVQLWKSDGTFIRTLRKHQAVIRDVALSGDGLMAASASDDGIVKLWQRNLYLLKPLYGHQDTVWTVQASPNNRWMLSTGAQTLRFWYRDGTLIQVLREMMRGASFSPDSRKIAGGGTPEVKLYEIQDTDPPTLKRLRTFKGHQSLVISTVFSPDGKMIVSGGDDHTLKFWDLQGKLLHSVDAHTERIWKLAFSPDGQILASASEDGTVKLWTPEGKAVTTLKGHEGAVWGVAISPLGNLIASVSLDDTLRLWKRDGTPITTIPGQSRGLTQVAFSGDGQFLATGGIDNTVKLWNLVGELIITLPGHQGIVDSVDFTADQNAVISGGDDSTVILWDLKKIRSLNELQYACNWVKDYLKTSPEVEESDRSLCD</sequence>
<dbReference type="PANTHER" id="PTHR19879:SF9">
    <property type="entry name" value="TRANSCRIPTION INITIATION FACTOR TFIID SUBUNIT 5"/>
    <property type="match status" value="1"/>
</dbReference>
<dbReference type="PROSITE" id="PS50082">
    <property type="entry name" value="WD_REPEATS_2"/>
    <property type="match status" value="11"/>
</dbReference>
<dbReference type="InterPro" id="IPR019775">
    <property type="entry name" value="WD40_repeat_CS"/>
</dbReference>
<feature type="repeat" description="WD" evidence="3">
    <location>
        <begin position="645"/>
        <end position="686"/>
    </location>
</feature>
<keyword evidence="1 3" id="KW-0853">WD repeat</keyword>
<dbReference type="PROSITE" id="PS00678">
    <property type="entry name" value="WD_REPEATS_1"/>
    <property type="match status" value="3"/>
</dbReference>
<dbReference type="Gene3D" id="3.40.50.300">
    <property type="entry name" value="P-loop containing nucleotide triphosphate hydrolases"/>
    <property type="match status" value="1"/>
</dbReference>
<gene>
    <name evidence="4" type="ORF">PL9214290158</name>
</gene>
<keyword evidence="5" id="KW-1185">Reference proteome</keyword>
<feature type="repeat" description="WD" evidence="3">
    <location>
        <begin position="933"/>
        <end position="967"/>
    </location>
</feature>
<dbReference type="InterPro" id="IPR036322">
    <property type="entry name" value="WD40_repeat_dom_sf"/>
</dbReference>
<dbReference type="Pfam" id="PF00400">
    <property type="entry name" value="WD40"/>
    <property type="match status" value="13"/>
</dbReference>
<feature type="repeat" description="WD" evidence="3">
    <location>
        <begin position="687"/>
        <end position="719"/>
    </location>
</feature>
<dbReference type="InterPro" id="IPR001680">
    <property type="entry name" value="WD40_rpt"/>
</dbReference>
<dbReference type="PANTHER" id="PTHR19879">
    <property type="entry name" value="TRANSCRIPTION INITIATION FACTOR TFIID"/>
    <property type="match status" value="1"/>
</dbReference>
<dbReference type="InterPro" id="IPR015943">
    <property type="entry name" value="WD40/YVTN_repeat-like_dom_sf"/>
</dbReference>
<evidence type="ECO:0000256" key="2">
    <source>
        <dbReference type="ARBA" id="ARBA00022737"/>
    </source>
</evidence>
<accession>A0A1J1LDS9</accession>
<protein>
    <submittedName>
        <fullName evidence="4">WD-40 repeat-containing protein</fullName>
    </submittedName>
</protein>
<feature type="repeat" description="WD" evidence="3">
    <location>
        <begin position="809"/>
        <end position="841"/>
    </location>
</feature>